<keyword evidence="2" id="KW-0472">Membrane</keyword>
<dbReference type="InterPro" id="IPR004147">
    <property type="entry name" value="ABC1_dom"/>
</dbReference>
<evidence type="ECO:0000313" key="5">
    <source>
        <dbReference type="Proteomes" id="UP000232412"/>
    </source>
</evidence>
<dbReference type="PANTHER" id="PTHR10566:SF113">
    <property type="entry name" value="PROTEIN ACTIVITY OF BC1 COMPLEX KINASE 7, CHLOROPLASTIC"/>
    <property type="match status" value="1"/>
</dbReference>
<dbReference type="Pfam" id="PF03109">
    <property type="entry name" value="ABC1"/>
    <property type="match status" value="1"/>
</dbReference>
<dbReference type="SUPFAM" id="SSF56112">
    <property type="entry name" value="Protein kinase-like (PK-like)"/>
    <property type="match status" value="1"/>
</dbReference>
<gene>
    <name evidence="4" type="ORF">NSIN_20167</name>
</gene>
<evidence type="ECO:0000256" key="2">
    <source>
        <dbReference type="SAM" id="Phobius"/>
    </source>
</evidence>
<dbReference type="EMBL" id="FRFC01000003">
    <property type="protein sequence ID" value="SHO43801.1"/>
    <property type="molecule type" value="Genomic_DNA"/>
</dbReference>
<name>A0A2H1EFV5_9ARCH</name>
<keyword evidence="2" id="KW-1133">Transmembrane helix</keyword>
<feature type="transmembrane region" description="Helical" evidence="2">
    <location>
        <begin position="481"/>
        <end position="500"/>
    </location>
</feature>
<dbReference type="InterPro" id="IPR011009">
    <property type="entry name" value="Kinase-like_dom_sf"/>
</dbReference>
<protein>
    <recommendedName>
        <fullName evidence="3">Protein kinase domain-containing protein</fullName>
    </recommendedName>
</protein>
<dbReference type="InterPro" id="IPR050154">
    <property type="entry name" value="UbiB_kinase"/>
</dbReference>
<comment type="similarity">
    <text evidence="1">Belongs to the protein kinase superfamily. ADCK protein kinase family.</text>
</comment>
<dbReference type="InterPro" id="IPR000719">
    <property type="entry name" value="Prot_kinase_dom"/>
</dbReference>
<dbReference type="Proteomes" id="UP000232412">
    <property type="component" value="Unassembled WGS sequence"/>
</dbReference>
<dbReference type="GO" id="GO:0004672">
    <property type="term" value="F:protein kinase activity"/>
    <property type="evidence" value="ECO:0007669"/>
    <property type="project" value="InterPro"/>
</dbReference>
<dbReference type="AlphaFoldDB" id="A0A2H1EFV5"/>
<proteinExistence type="inferred from homology"/>
<dbReference type="GO" id="GO:0005524">
    <property type="term" value="F:ATP binding"/>
    <property type="evidence" value="ECO:0007669"/>
    <property type="project" value="InterPro"/>
</dbReference>
<organism evidence="4 5">
    <name type="scientific">Nitrosotalea sinensis</name>
    <dbReference type="NCBI Taxonomy" id="1499975"/>
    <lineage>
        <taxon>Archaea</taxon>
        <taxon>Nitrososphaerota</taxon>
        <taxon>Nitrososphaeria</taxon>
        <taxon>Nitrosotaleales</taxon>
        <taxon>Nitrosotaleaceae</taxon>
        <taxon>Nitrosotalea</taxon>
    </lineage>
</organism>
<evidence type="ECO:0000313" key="4">
    <source>
        <dbReference type="EMBL" id="SHO43801.1"/>
    </source>
</evidence>
<feature type="domain" description="Protein kinase" evidence="3">
    <location>
        <begin position="99"/>
        <end position="424"/>
    </location>
</feature>
<keyword evidence="5" id="KW-1185">Reference proteome</keyword>
<dbReference type="Gene3D" id="1.10.510.10">
    <property type="entry name" value="Transferase(Phosphotransferase) domain 1"/>
    <property type="match status" value="1"/>
</dbReference>
<reference evidence="5" key="1">
    <citation type="submission" date="2016-12" db="EMBL/GenBank/DDBJ databases">
        <authorList>
            <person name="Herbold C."/>
        </authorList>
    </citation>
    <scope>NUCLEOTIDE SEQUENCE [LARGE SCALE GENOMIC DNA]</scope>
</reference>
<evidence type="ECO:0000256" key="1">
    <source>
        <dbReference type="ARBA" id="ARBA00009670"/>
    </source>
</evidence>
<accession>A0A2H1EFV5</accession>
<feature type="transmembrane region" description="Helical" evidence="2">
    <location>
        <begin position="457"/>
        <end position="475"/>
    </location>
</feature>
<dbReference type="PANTHER" id="PTHR10566">
    <property type="entry name" value="CHAPERONE-ACTIVITY OF BC1 COMPLEX CABC1 -RELATED"/>
    <property type="match status" value="1"/>
</dbReference>
<evidence type="ECO:0000259" key="3">
    <source>
        <dbReference type="PROSITE" id="PS50011"/>
    </source>
</evidence>
<sequence>MPLVIALRKDRREWVKKQGKNVDIPRYKKNAQKALKTFLSLGPVYIKLGQWLSSRADILPQPYLEELAKLQDEVPAESFDKVRPIIEQDLGPMEKSFDFIDTNVISGASLGQVYKARLRGQDVIVKVKRPGIEQVVEEDIRVLKRIIPFAMRFVDSNLRYSAEAMLSQFIETMNEEMDYRIESQNLKAIKHNMQNYKKLIIPSVIDDRSSKNILTMEYLPGIKITNVKALDEAGIDREQLVVRAHRVFFTMLLKHDLFHADPHPGNISVTKDGSLILYDFGMVGRLDNKTRLKLIRLYLSLVERDPTRTVSAMDDLGMLMPGYDRSIIEKGLALSIQAFHGTKVDRMEVRALMDLANKTMSRFPFKLPKHLALYMRMASILEGVYLTHKVNFRFINVLQTILEEENIVRDAYVEEIKLSFGRFVKSIDSAIAVVPEIRQFIEQSKNMQLNKPKPRNILLSGTILAAAVFVGSTILYSSNGVIGEIGMAGSAVIMALAMLLKEK</sequence>
<keyword evidence="2" id="KW-0812">Transmembrane</keyword>
<dbReference type="CDD" id="cd05121">
    <property type="entry name" value="ABC1_ADCK3-like"/>
    <property type="match status" value="1"/>
</dbReference>
<dbReference type="PROSITE" id="PS50011">
    <property type="entry name" value="PROTEIN_KINASE_DOM"/>
    <property type="match status" value="1"/>
</dbReference>